<feature type="domain" description="AIG1-type G" evidence="4">
    <location>
        <begin position="15"/>
        <end position="214"/>
    </location>
</feature>
<reference evidence="5" key="2">
    <citation type="submission" date="2025-09" db="UniProtKB">
        <authorList>
            <consortium name="Ensembl"/>
        </authorList>
    </citation>
    <scope>IDENTIFICATION</scope>
</reference>
<dbReference type="PROSITE" id="PS51720">
    <property type="entry name" value="G_AIG1"/>
    <property type="match status" value="1"/>
</dbReference>
<comment type="similarity">
    <text evidence="1">Belongs to the TRAFAC class TrmE-Era-EngA-EngB-Septin-like GTPase superfamily. AIG1/Toc34/Toc159-like paraseptin GTPase family. IAN subfamily.</text>
</comment>
<dbReference type="InterPro" id="IPR045058">
    <property type="entry name" value="GIMA/IAN/Toc"/>
</dbReference>
<dbReference type="Proteomes" id="UP000261640">
    <property type="component" value="Unplaced"/>
</dbReference>
<dbReference type="FunFam" id="3.40.50.300:FF:001809">
    <property type="entry name" value="Si:ch1073-365p7.2"/>
    <property type="match status" value="1"/>
</dbReference>
<proteinExistence type="inferred from homology"/>
<evidence type="ECO:0000256" key="1">
    <source>
        <dbReference type="ARBA" id="ARBA00008535"/>
    </source>
</evidence>
<keyword evidence="6" id="KW-1185">Reference proteome</keyword>
<dbReference type="GO" id="GO:0005525">
    <property type="term" value="F:GTP binding"/>
    <property type="evidence" value="ECO:0007669"/>
    <property type="project" value="UniProtKB-KW"/>
</dbReference>
<evidence type="ECO:0000256" key="3">
    <source>
        <dbReference type="ARBA" id="ARBA00023134"/>
    </source>
</evidence>
<name>A0A3Q3MK47_9TELE</name>
<dbReference type="InParanoid" id="A0A3Q3MK47"/>
<dbReference type="InterPro" id="IPR027417">
    <property type="entry name" value="P-loop_NTPase"/>
</dbReference>
<dbReference type="SUPFAM" id="SSF52540">
    <property type="entry name" value="P-loop containing nucleoside triphosphate hydrolases"/>
    <property type="match status" value="1"/>
</dbReference>
<dbReference type="GeneTree" id="ENSGT00940000162556"/>
<dbReference type="PANTHER" id="PTHR10903:SF107">
    <property type="entry name" value="GTPASE IMAP FAMILY MEMBER 4-LIKE-RELATED"/>
    <property type="match status" value="1"/>
</dbReference>
<dbReference type="InterPro" id="IPR006703">
    <property type="entry name" value="G_AIG1"/>
</dbReference>
<organism evidence="5 6">
    <name type="scientific">Mastacembelus armatus</name>
    <name type="common">zig-zag eel</name>
    <dbReference type="NCBI Taxonomy" id="205130"/>
    <lineage>
        <taxon>Eukaryota</taxon>
        <taxon>Metazoa</taxon>
        <taxon>Chordata</taxon>
        <taxon>Craniata</taxon>
        <taxon>Vertebrata</taxon>
        <taxon>Euteleostomi</taxon>
        <taxon>Actinopterygii</taxon>
        <taxon>Neopterygii</taxon>
        <taxon>Teleostei</taxon>
        <taxon>Neoteleostei</taxon>
        <taxon>Acanthomorphata</taxon>
        <taxon>Anabantaria</taxon>
        <taxon>Synbranchiformes</taxon>
        <taxon>Mastacembelidae</taxon>
        <taxon>Mastacembelus</taxon>
    </lineage>
</organism>
<evidence type="ECO:0000256" key="2">
    <source>
        <dbReference type="ARBA" id="ARBA00022741"/>
    </source>
</evidence>
<evidence type="ECO:0000313" key="6">
    <source>
        <dbReference type="Proteomes" id="UP000261640"/>
    </source>
</evidence>
<accession>A0A3Q3MK47</accession>
<dbReference type="Gene3D" id="3.40.50.300">
    <property type="entry name" value="P-loop containing nucleotide triphosphate hydrolases"/>
    <property type="match status" value="1"/>
</dbReference>
<keyword evidence="2" id="KW-0547">Nucleotide-binding</keyword>
<dbReference type="Pfam" id="PF04548">
    <property type="entry name" value="AIG1"/>
    <property type="match status" value="1"/>
</dbReference>
<dbReference type="Ensembl" id="ENSMAMT00000023774.2">
    <property type="protein sequence ID" value="ENSMAMP00000023181.2"/>
    <property type="gene ID" value="ENSMAMG00000025737.1"/>
</dbReference>
<dbReference type="AlphaFoldDB" id="A0A3Q3MK47"/>
<keyword evidence="3" id="KW-0342">GTP-binding</keyword>
<evidence type="ECO:0000313" key="5">
    <source>
        <dbReference type="Ensembl" id="ENSMAMP00000023181.2"/>
    </source>
</evidence>
<sequence length="281" mass="33126">MKNLKVKNNSFTETQGKVRLVLIGERWAGKSLSGNTILRKERFECGRNRTTESEVRHDMVEGRMITVVDSPGWSRSLSLREIPEGDKQRFKLNASKCHPGPHAFLLIVPIDCAFSEDERKIVDEHMKLLGRRVWRYTMVLFTYNLADRSVEEHIEREHWALRWLVDKCQNKYHVMNNMKKNQMSQVTELLDKIEEMVAENSGQLFCPDMDDVHLRIEEKFERMQLKHVLKERLTQGYKMRELELITGFKKKLLELQDEIRGSVPTTKSKSLSEYYTVRIIL</sequence>
<evidence type="ECO:0000259" key="4">
    <source>
        <dbReference type="PROSITE" id="PS51720"/>
    </source>
</evidence>
<dbReference type="PANTHER" id="PTHR10903">
    <property type="entry name" value="GTPASE, IMAP FAMILY MEMBER-RELATED"/>
    <property type="match status" value="1"/>
</dbReference>
<reference evidence="5" key="1">
    <citation type="submission" date="2025-08" db="UniProtKB">
        <authorList>
            <consortium name="Ensembl"/>
        </authorList>
    </citation>
    <scope>IDENTIFICATION</scope>
</reference>
<protein>
    <recommendedName>
        <fullName evidence="4">AIG1-type G domain-containing protein</fullName>
    </recommendedName>
</protein>